<dbReference type="PANTHER" id="PTHR33365:SF4">
    <property type="entry name" value="CYCLOCHLOROTINE BIOSYNTHESIS PROTEIN O"/>
    <property type="match status" value="1"/>
</dbReference>
<keyword evidence="3" id="KW-0812">Transmembrane</keyword>
<sequence>MNDLDAIVECTDELSEQKSLLQHPGQKRGYWNFPLALAHGCTTAVLFITTVVSLLMLMRRTRACDARNGSYDPFVPQNILQDPKVLNYGYYVGEPLPADTFKNISIMEQRLTEIGLFHMSTAVKVNGDYKVWIDEDGVEKKLFPKITINGDEVYLVSSFHTMHCLMATIRDYGYLINGYKPKWSDAHTLHCLNKFYNTIACLADSVVEGYKDPQDPSGVPTGEIRRASEMTVTATLLLREEKCSRYASSETSSQPFVPTRAYIADEEVNYPYYAQDIVKLDIFTNISILEQRIEELGLLHISTAVKTNGRSTTWTDEHGIQQKLHPIVTQDGDEVYVVAALHQMHCLMLTIREFGYLLNGYRPMWSDAHIAHCFNLFFEAITCLADSRVEGISKAAPSRGLPPNEIQKVSETPFQPKCSSFGALHDWAQEPLRALPYKPLSGHKDVKEVLPKACSPANCRDEHGWIGDDRDGST</sequence>
<reference evidence="4" key="2">
    <citation type="submission" date="2020-09" db="EMBL/GenBank/DDBJ databases">
        <title>Reference genome assembly for Australian Ascochyta lentis isolate Al4.</title>
        <authorList>
            <person name="Lee R.C."/>
            <person name="Farfan-Caceres L.M."/>
            <person name="Debler J.W."/>
            <person name="Williams A.H."/>
            <person name="Henares B.M."/>
        </authorList>
    </citation>
    <scope>NUCLEOTIDE SEQUENCE</scope>
    <source>
        <strain evidence="4">Al4</strain>
    </source>
</reference>
<evidence type="ECO:0000313" key="5">
    <source>
        <dbReference type="Proteomes" id="UP000651452"/>
    </source>
</evidence>
<dbReference type="OrthoDB" id="3687641at2759"/>
<evidence type="ECO:0000313" key="4">
    <source>
        <dbReference type="EMBL" id="KAF9697955.1"/>
    </source>
</evidence>
<reference evidence="4" key="1">
    <citation type="submission" date="2018-12" db="EMBL/GenBank/DDBJ databases">
        <authorList>
            <person name="Syme R.A."/>
            <person name="Farfan-Caceres L."/>
            <person name="Lichtenzveig J."/>
        </authorList>
    </citation>
    <scope>NUCLEOTIDE SEQUENCE</scope>
    <source>
        <strain evidence="4">Al4</strain>
    </source>
</reference>
<evidence type="ECO:0000256" key="2">
    <source>
        <dbReference type="ARBA" id="ARBA00035112"/>
    </source>
</evidence>
<dbReference type="EMBL" id="RZGK01000007">
    <property type="protein sequence ID" value="KAF9697955.1"/>
    <property type="molecule type" value="Genomic_DNA"/>
</dbReference>
<comment type="pathway">
    <text evidence="1">Mycotoxin biosynthesis.</text>
</comment>
<comment type="similarity">
    <text evidence="2">Belongs to the ustYa family.</text>
</comment>
<organism evidence="4 5">
    <name type="scientific">Ascochyta lentis</name>
    <dbReference type="NCBI Taxonomy" id="205686"/>
    <lineage>
        <taxon>Eukaryota</taxon>
        <taxon>Fungi</taxon>
        <taxon>Dikarya</taxon>
        <taxon>Ascomycota</taxon>
        <taxon>Pezizomycotina</taxon>
        <taxon>Dothideomycetes</taxon>
        <taxon>Pleosporomycetidae</taxon>
        <taxon>Pleosporales</taxon>
        <taxon>Pleosporineae</taxon>
        <taxon>Didymellaceae</taxon>
        <taxon>Ascochyta</taxon>
    </lineage>
</organism>
<evidence type="ECO:0000256" key="1">
    <source>
        <dbReference type="ARBA" id="ARBA00004685"/>
    </source>
</evidence>
<proteinExistence type="inferred from homology"/>
<protein>
    <submittedName>
        <fullName evidence="4">Uncharacterized protein</fullName>
    </submittedName>
</protein>
<dbReference type="Proteomes" id="UP000651452">
    <property type="component" value="Unassembled WGS sequence"/>
</dbReference>
<name>A0A8H7J7F9_9PLEO</name>
<comment type="caution">
    <text evidence="4">The sequence shown here is derived from an EMBL/GenBank/DDBJ whole genome shotgun (WGS) entry which is preliminary data.</text>
</comment>
<keyword evidence="3" id="KW-1133">Transmembrane helix</keyword>
<keyword evidence="5" id="KW-1185">Reference proteome</keyword>
<dbReference type="GO" id="GO:0043386">
    <property type="term" value="P:mycotoxin biosynthetic process"/>
    <property type="evidence" value="ECO:0007669"/>
    <property type="project" value="InterPro"/>
</dbReference>
<dbReference type="AlphaFoldDB" id="A0A8H7J7F9"/>
<dbReference type="InterPro" id="IPR021765">
    <property type="entry name" value="UstYa-like"/>
</dbReference>
<dbReference type="PANTHER" id="PTHR33365">
    <property type="entry name" value="YALI0B05434P"/>
    <property type="match status" value="1"/>
</dbReference>
<dbReference type="Pfam" id="PF11807">
    <property type="entry name" value="UstYa"/>
    <property type="match status" value="1"/>
</dbReference>
<evidence type="ECO:0000256" key="3">
    <source>
        <dbReference type="SAM" id="Phobius"/>
    </source>
</evidence>
<keyword evidence="3" id="KW-0472">Membrane</keyword>
<feature type="transmembrane region" description="Helical" evidence="3">
    <location>
        <begin position="36"/>
        <end position="57"/>
    </location>
</feature>
<gene>
    <name evidence="4" type="ORF">EKO04_003964</name>
</gene>
<accession>A0A8H7J7F9</accession>